<sequence>MGVTLQNKCAVQLQHLTLYHFPNKCSIRCLNN</sequence>
<accession>A0A0E9V9C4</accession>
<reference evidence="1" key="1">
    <citation type="submission" date="2014-11" db="EMBL/GenBank/DDBJ databases">
        <authorList>
            <person name="Amaro Gonzalez C."/>
        </authorList>
    </citation>
    <scope>NUCLEOTIDE SEQUENCE</scope>
</reference>
<organism evidence="1">
    <name type="scientific">Anguilla anguilla</name>
    <name type="common">European freshwater eel</name>
    <name type="synonym">Muraena anguilla</name>
    <dbReference type="NCBI Taxonomy" id="7936"/>
    <lineage>
        <taxon>Eukaryota</taxon>
        <taxon>Metazoa</taxon>
        <taxon>Chordata</taxon>
        <taxon>Craniata</taxon>
        <taxon>Vertebrata</taxon>
        <taxon>Euteleostomi</taxon>
        <taxon>Actinopterygii</taxon>
        <taxon>Neopterygii</taxon>
        <taxon>Teleostei</taxon>
        <taxon>Anguilliformes</taxon>
        <taxon>Anguillidae</taxon>
        <taxon>Anguilla</taxon>
    </lineage>
</organism>
<evidence type="ECO:0000313" key="1">
    <source>
        <dbReference type="EMBL" id="JAH73793.1"/>
    </source>
</evidence>
<name>A0A0E9V9C4_ANGAN</name>
<proteinExistence type="predicted"/>
<dbReference type="EMBL" id="GBXM01034784">
    <property type="protein sequence ID" value="JAH73793.1"/>
    <property type="molecule type" value="Transcribed_RNA"/>
</dbReference>
<reference evidence="1" key="2">
    <citation type="journal article" date="2015" name="Fish Shellfish Immunol.">
        <title>Early steps in the European eel (Anguilla anguilla)-Vibrio vulnificus interaction in the gills: Role of the RtxA13 toxin.</title>
        <authorList>
            <person name="Callol A."/>
            <person name="Pajuelo D."/>
            <person name="Ebbesson L."/>
            <person name="Teles M."/>
            <person name="MacKenzie S."/>
            <person name="Amaro C."/>
        </authorList>
    </citation>
    <scope>NUCLEOTIDE SEQUENCE</scope>
</reference>
<dbReference type="AlphaFoldDB" id="A0A0E9V9C4"/>
<protein>
    <submittedName>
        <fullName evidence="1">Uncharacterized protein</fullName>
    </submittedName>
</protein>